<dbReference type="OrthoDB" id="10266716at2759"/>
<evidence type="ECO:0000313" key="2">
    <source>
        <dbReference type="Proteomes" id="UP000002009"/>
    </source>
</evidence>
<proteinExistence type="predicted"/>
<protein>
    <submittedName>
        <fullName evidence="1">Uncharacterized protein</fullName>
    </submittedName>
</protein>
<dbReference type="InParanoid" id="C1DZW4"/>
<dbReference type="Proteomes" id="UP000002009">
    <property type="component" value="Chromosome 2"/>
</dbReference>
<evidence type="ECO:0000313" key="1">
    <source>
        <dbReference type="EMBL" id="ACO61191.1"/>
    </source>
</evidence>
<organism evidence="1 2">
    <name type="scientific">Micromonas commoda (strain RCC299 / NOUM17 / CCMP2709)</name>
    <name type="common">Picoplanktonic green alga</name>
    <dbReference type="NCBI Taxonomy" id="296587"/>
    <lineage>
        <taxon>Eukaryota</taxon>
        <taxon>Viridiplantae</taxon>
        <taxon>Chlorophyta</taxon>
        <taxon>Mamiellophyceae</taxon>
        <taxon>Mamiellales</taxon>
        <taxon>Mamiellaceae</taxon>
        <taxon>Micromonas</taxon>
    </lineage>
</organism>
<name>C1DZW4_MICCC</name>
<reference evidence="1 2" key="1">
    <citation type="journal article" date="2009" name="Science">
        <title>Green evolution and dynamic adaptations revealed by genomes of the marine picoeukaryotes Micromonas.</title>
        <authorList>
            <person name="Worden A.Z."/>
            <person name="Lee J.H."/>
            <person name="Mock T."/>
            <person name="Rouze P."/>
            <person name="Simmons M.P."/>
            <person name="Aerts A.L."/>
            <person name="Allen A.E."/>
            <person name="Cuvelier M.L."/>
            <person name="Derelle E."/>
            <person name="Everett M.V."/>
            <person name="Foulon E."/>
            <person name="Grimwood J."/>
            <person name="Gundlach H."/>
            <person name="Henrissat B."/>
            <person name="Napoli C."/>
            <person name="McDonald S.M."/>
            <person name="Parker M.S."/>
            <person name="Rombauts S."/>
            <person name="Salamov A."/>
            <person name="Von Dassow P."/>
            <person name="Badger J.H."/>
            <person name="Coutinho P.M."/>
            <person name="Demir E."/>
            <person name="Dubchak I."/>
            <person name="Gentemann C."/>
            <person name="Eikrem W."/>
            <person name="Gready J.E."/>
            <person name="John U."/>
            <person name="Lanier W."/>
            <person name="Lindquist E.A."/>
            <person name="Lucas S."/>
            <person name="Mayer K.F."/>
            <person name="Moreau H."/>
            <person name="Not F."/>
            <person name="Otillar R."/>
            <person name="Panaud O."/>
            <person name="Pangilinan J."/>
            <person name="Paulsen I."/>
            <person name="Piegu B."/>
            <person name="Poliakov A."/>
            <person name="Robbens S."/>
            <person name="Schmutz J."/>
            <person name="Toulza E."/>
            <person name="Wyss T."/>
            <person name="Zelensky A."/>
            <person name="Zhou K."/>
            <person name="Armbrust E.V."/>
            <person name="Bhattacharya D."/>
            <person name="Goodenough U.W."/>
            <person name="Van de Peer Y."/>
            <person name="Grigoriev I.V."/>
        </authorList>
    </citation>
    <scope>NUCLEOTIDE SEQUENCE [LARGE SCALE GENOMIC DNA]</scope>
    <source>
        <strain evidence="2">RCC299 / NOUM17</strain>
    </source>
</reference>
<keyword evidence="2" id="KW-1185">Reference proteome</keyword>
<dbReference type="RefSeq" id="XP_002499933.1">
    <property type="nucleotide sequence ID" value="XM_002499887.1"/>
</dbReference>
<dbReference type="InterPro" id="IPR053733">
    <property type="entry name" value="Heme_Transport_Util_sf"/>
</dbReference>
<dbReference type="OMA" id="CCTIASP"/>
<dbReference type="GeneID" id="8241127"/>
<dbReference type="Gene3D" id="3.40.1570.10">
    <property type="entry name" value="HemS/ChuS/ChuX like domains"/>
    <property type="match status" value="1"/>
</dbReference>
<sequence>MSSTSYSALAQRALVAPNPKHHKARSVRASGGRKYQWWGSSATIGNSRSAEDLRAKATAAAKEAEAEELPPQEWAKEWRGSFEGDADALKSFMGEVTSRLEGIECRFIVVGDGGILESVQPMPGEARFAELGPKGTCCTIASPTKEFEAHVMLAKVREVALARSERPGGGRIYAIRLFGFGGEDAPAKSVMTILLNGLGEGGVSDEAIEKWESLAECLPGA</sequence>
<gene>
    <name evidence="1" type="ORF">MICPUN_56399</name>
</gene>
<accession>C1DZW4</accession>
<dbReference type="EMBL" id="CP001323">
    <property type="protein sequence ID" value="ACO61191.1"/>
    <property type="molecule type" value="Genomic_DNA"/>
</dbReference>
<dbReference type="AlphaFoldDB" id="C1DZW4"/>
<dbReference type="KEGG" id="mis:MICPUN_56399"/>